<dbReference type="RefSeq" id="WP_190309906.1">
    <property type="nucleotide sequence ID" value="NZ_JACNYK010000004.1"/>
</dbReference>
<gene>
    <name evidence="10" type="ORF">H8B17_14240</name>
</gene>
<keyword evidence="3" id="KW-0597">Phosphoprotein</keyword>
<keyword evidence="11" id="KW-1185">Reference proteome</keyword>
<evidence type="ECO:0000313" key="10">
    <source>
        <dbReference type="EMBL" id="MBD1426745.1"/>
    </source>
</evidence>
<evidence type="ECO:0000256" key="8">
    <source>
        <dbReference type="ARBA" id="ARBA00023012"/>
    </source>
</evidence>
<evidence type="ECO:0000259" key="9">
    <source>
        <dbReference type="PROSITE" id="PS50109"/>
    </source>
</evidence>
<evidence type="ECO:0000256" key="2">
    <source>
        <dbReference type="ARBA" id="ARBA00012438"/>
    </source>
</evidence>
<evidence type="ECO:0000256" key="5">
    <source>
        <dbReference type="ARBA" id="ARBA00022741"/>
    </source>
</evidence>
<evidence type="ECO:0000256" key="6">
    <source>
        <dbReference type="ARBA" id="ARBA00022777"/>
    </source>
</evidence>
<dbReference type="CDD" id="cd00082">
    <property type="entry name" value="HisKA"/>
    <property type="match status" value="1"/>
</dbReference>
<dbReference type="EMBL" id="JACNYK010000004">
    <property type="protein sequence ID" value="MBD1426745.1"/>
    <property type="molecule type" value="Genomic_DNA"/>
</dbReference>
<dbReference type="EC" id="2.7.13.3" evidence="2"/>
<keyword evidence="6" id="KW-0418">Kinase</keyword>
<comment type="caution">
    <text evidence="10">The sequence shown here is derived from an EMBL/GenBank/DDBJ whole genome shotgun (WGS) entry which is preliminary data.</text>
</comment>
<organism evidence="10 11">
    <name type="scientific">Sphingobacterium arenae</name>
    <dbReference type="NCBI Taxonomy" id="1280598"/>
    <lineage>
        <taxon>Bacteria</taxon>
        <taxon>Pseudomonadati</taxon>
        <taxon>Bacteroidota</taxon>
        <taxon>Sphingobacteriia</taxon>
        <taxon>Sphingobacteriales</taxon>
        <taxon>Sphingobacteriaceae</taxon>
        <taxon>Sphingobacterium</taxon>
    </lineage>
</organism>
<dbReference type="PRINTS" id="PR00344">
    <property type="entry name" value="BCTRLSENSOR"/>
</dbReference>
<evidence type="ECO:0000256" key="3">
    <source>
        <dbReference type="ARBA" id="ARBA00022553"/>
    </source>
</evidence>
<dbReference type="SMART" id="SM00387">
    <property type="entry name" value="HATPase_c"/>
    <property type="match status" value="1"/>
</dbReference>
<evidence type="ECO:0000256" key="7">
    <source>
        <dbReference type="ARBA" id="ARBA00022840"/>
    </source>
</evidence>
<dbReference type="InterPro" id="IPR004358">
    <property type="entry name" value="Sig_transdc_His_kin-like_C"/>
</dbReference>
<dbReference type="PROSITE" id="PS50109">
    <property type="entry name" value="HIS_KIN"/>
    <property type="match status" value="1"/>
</dbReference>
<dbReference type="CDD" id="cd00075">
    <property type="entry name" value="HATPase"/>
    <property type="match status" value="1"/>
</dbReference>
<comment type="catalytic activity">
    <reaction evidence="1">
        <text>ATP + protein L-histidine = ADP + protein N-phospho-L-histidine.</text>
        <dbReference type="EC" id="2.7.13.3"/>
    </reaction>
</comment>
<evidence type="ECO:0000313" key="11">
    <source>
        <dbReference type="Proteomes" id="UP000606494"/>
    </source>
</evidence>
<name>A0ABR7Y610_9SPHI</name>
<dbReference type="InterPro" id="IPR035965">
    <property type="entry name" value="PAS-like_dom_sf"/>
</dbReference>
<dbReference type="Gene3D" id="3.30.450.20">
    <property type="entry name" value="PAS domain"/>
    <property type="match status" value="1"/>
</dbReference>
<dbReference type="Proteomes" id="UP000606494">
    <property type="component" value="Unassembled WGS sequence"/>
</dbReference>
<feature type="domain" description="Histidine kinase" evidence="9">
    <location>
        <begin position="162"/>
        <end position="374"/>
    </location>
</feature>
<dbReference type="PANTHER" id="PTHR42878:SF7">
    <property type="entry name" value="SENSOR HISTIDINE KINASE GLRK"/>
    <property type="match status" value="1"/>
</dbReference>
<dbReference type="InterPro" id="IPR036890">
    <property type="entry name" value="HATPase_C_sf"/>
</dbReference>
<dbReference type="Gene3D" id="3.30.565.10">
    <property type="entry name" value="Histidine kinase-like ATPase, C-terminal domain"/>
    <property type="match status" value="1"/>
</dbReference>
<keyword evidence="5" id="KW-0547">Nucleotide-binding</keyword>
<dbReference type="InterPro" id="IPR050351">
    <property type="entry name" value="BphY/WalK/GraS-like"/>
</dbReference>
<evidence type="ECO:0000256" key="4">
    <source>
        <dbReference type="ARBA" id="ARBA00022679"/>
    </source>
</evidence>
<dbReference type="InterPro" id="IPR003661">
    <property type="entry name" value="HisK_dim/P_dom"/>
</dbReference>
<proteinExistence type="predicted"/>
<dbReference type="InterPro" id="IPR005467">
    <property type="entry name" value="His_kinase_dom"/>
</dbReference>
<accession>A0ABR7Y610</accession>
<keyword evidence="7" id="KW-0067">ATP-binding</keyword>
<evidence type="ECO:0000256" key="1">
    <source>
        <dbReference type="ARBA" id="ARBA00000085"/>
    </source>
</evidence>
<dbReference type="PANTHER" id="PTHR42878">
    <property type="entry name" value="TWO-COMPONENT HISTIDINE KINASE"/>
    <property type="match status" value="1"/>
</dbReference>
<keyword evidence="4" id="KW-0808">Transferase</keyword>
<dbReference type="InterPro" id="IPR036097">
    <property type="entry name" value="HisK_dim/P_sf"/>
</dbReference>
<dbReference type="SUPFAM" id="SSF55785">
    <property type="entry name" value="PYP-like sensor domain (PAS domain)"/>
    <property type="match status" value="1"/>
</dbReference>
<keyword evidence="8" id="KW-0902">Two-component regulatory system</keyword>
<dbReference type="InterPro" id="IPR003594">
    <property type="entry name" value="HATPase_dom"/>
</dbReference>
<protein>
    <recommendedName>
        <fullName evidence="2">histidine kinase</fullName>
        <ecNumber evidence="2">2.7.13.3</ecNumber>
    </recommendedName>
</protein>
<dbReference type="Pfam" id="PF02518">
    <property type="entry name" value="HATPase_c"/>
    <property type="match status" value="1"/>
</dbReference>
<dbReference type="SUPFAM" id="SSF47384">
    <property type="entry name" value="Homodimeric domain of signal transducing histidine kinase"/>
    <property type="match status" value="1"/>
</dbReference>
<sequence length="374" mass="42358">MLTVILPRLSVYMKRYENFILEILRQSRGATAIYDTAGIRIAFANNAMREIWGCGEEVIGQCVDSVFPEFIEQGFSEILKSVWTTGQTYEVKAYPTNVMINGDVEVKYFDFIYQAIVNEEGSTTAIVQTATDVSLRLHALEKVEEQDAILTFNKELEVLTRTLSHDLKNPLSIAKMGAQYLQTKHVVNELELQKWTTIILDALTSIEHIIAHKIQLNQTRMLQYDNAVILLEKIIQKICAESQTLYHSENCVFKIGQLESLYGNEDVFYQIFFNVIGNAVKYSSQRNKPMVEINSSRRQGFIVYTVQDNGIGIPEMEQTAVFQQFHRAENTGGFPGTGVGLCVVKKIMERLKGKITLSSEVNKGTTVELIFPDP</sequence>
<dbReference type="SUPFAM" id="SSF55874">
    <property type="entry name" value="ATPase domain of HSP90 chaperone/DNA topoisomerase II/histidine kinase"/>
    <property type="match status" value="1"/>
</dbReference>
<reference evidence="10 11" key="1">
    <citation type="submission" date="2020-08" db="EMBL/GenBank/DDBJ databases">
        <title>Sphingobacterium sp. DN00404 isolated from aquaculture water.</title>
        <authorList>
            <person name="Zhang M."/>
        </authorList>
    </citation>
    <scope>NUCLEOTIDE SEQUENCE [LARGE SCALE GENOMIC DNA]</scope>
    <source>
        <strain evidence="10 11">KCTC 32294</strain>
    </source>
</reference>